<name>A0A2A2ZBC3_MYCAV</name>
<feature type="transmembrane region" description="Helical" evidence="1">
    <location>
        <begin position="264"/>
        <end position="281"/>
    </location>
</feature>
<dbReference type="EMBL" id="NSFD01000055">
    <property type="protein sequence ID" value="PBA23764.1"/>
    <property type="molecule type" value="Genomic_DNA"/>
</dbReference>
<dbReference type="RefSeq" id="WP_095795164.1">
    <property type="nucleotide sequence ID" value="NZ_NSFD01000055.1"/>
</dbReference>
<comment type="caution">
    <text evidence="2">The sequence shown here is derived from an EMBL/GenBank/DDBJ whole genome shotgun (WGS) entry which is preliminary data.</text>
</comment>
<proteinExistence type="predicted"/>
<protein>
    <submittedName>
        <fullName evidence="2">Uncharacterized protein</fullName>
    </submittedName>
</protein>
<keyword evidence="1" id="KW-0472">Membrane</keyword>
<gene>
    <name evidence="2" type="ORF">CKJ66_26225</name>
</gene>
<keyword evidence="1" id="KW-0812">Transmembrane</keyword>
<feature type="transmembrane region" description="Helical" evidence="1">
    <location>
        <begin position="199"/>
        <end position="219"/>
    </location>
</feature>
<evidence type="ECO:0000313" key="3">
    <source>
        <dbReference type="Proteomes" id="UP000217768"/>
    </source>
</evidence>
<evidence type="ECO:0000256" key="1">
    <source>
        <dbReference type="SAM" id="Phobius"/>
    </source>
</evidence>
<keyword evidence="1" id="KW-1133">Transmembrane helix</keyword>
<dbReference type="Proteomes" id="UP000217768">
    <property type="component" value="Unassembled WGS sequence"/>
</dbReference>
<accession>A0A2A2ZBC3</accession>
<organism evidence="2 3">
    <name type="scientific">Mycobacterium avium</name>
    <dbReference type="NCBI Taxonomy" id="1764"/>
    <lineage>
        <taxon>Bacteria</taxon>
        <taxon>Bacillati</taxon>
        <taxon>Actinomycetota</taxon>
        <taxon>Actinomycetes</taxon>
        <taxon>Mycobacteriales</taxon>
        <taxon>Mycobacteriaceae</taxon>
        <taxon>Mycobacterium</taxon>
        <taxon>Mycobacterium avium complex (MAC)</taxon>
    </lineage>
</organism>
<reference evidence="2 3" key="1">
    <citation type="submission" date="2017-08" db="EMBL/GenBank/DDBJ databases">
        <title>Phylogenetic analysis of Mycobacterium avium complex whole genomes.</title>
        <authorList>
            <person name="Caverly L.J."/>
            <person name="Spilker T."/>
            <person name="Lipuma J."/>
        </authorList>
    </citation>
    <scope>NUCLEOTIDE SEQUENCE [LARGE SCALE GENOMIC DNA]</scope>
    <source>
        <strain evidence="2 3">FLAC0165</strain>
    </source>
</reference>
<dbReference type="AlphaFoldDB" id="A0A2A2ZBC3"/>
<sequence>MSEHTMDTMDIEVGRYAVRTFRIDRRRRILQPVNPSWRRGRGHESPWRNGACRAVCNHDRAHDAPAEECGCGIYGATSLESLRAQYPVLASNIVAVIAAEGTTIVGSRGLRTQAARVVAYWCHPSSRMDTAGAVIAEQCPAAERFADLDQMLAVYGLRYTSEPETPTSVPAAVDGLRRVLATGHTYGFAPRALAALRTMASVAALVGFPALVAWAFTHLAAQAEAIPLSQYANQSSPDRALVGFISATHGFMSALIAADLAWRLTLTCMAIAMGAAVIRWGPTLFTLRPGGRTGLRMVSFFVTYTMLIGGPVSWAWVAIGFIALGAYNCYLTAYLLRLIGTMIAGRVDDLVRNFGPEQAR</sequence>
<feature type="transmembrane region" description="Helical" evidence="1">
    <location>
        <begin position="316"/>
        <end position="336"/>
    </location>
</feature>
<evidence type="ECO:0000313" key="2">
    <source>
        <dbReference type="EMBL" id="PBA23764.1"/>
    </source>
</evidence>